<dbReference type="PANTHER" id="PTHR43839">
    <property type="entry name" value="OPPC IN A BINDING PROTEIN-DEPENDENT TRANSPORT SYSTEM"/>
    <property type="match status" value="1"/>
</dbReference>
<sequence>MLFGLLGSILLLLTIVFGPSLAPYSMDELHLFKKIPQADGTVKIEPAPQAPDGTNLLGTDQNGRDVLSKILRGARITVTFAVLVALLRVVVGLPLAYLGASFPRTVGWLNEKLSLAFTTIPAVLIVFLVVIVFIFSDAISPTQILLLMSLLIALVGLFPTAYVIQGKMDSILKSPFMEGQRAIGTGRWRILRKHIMPHLSTYVMVLLVSEIAQTLWLAGQLGVMSVFLGGSILEQGGPINMRYPEEWAGSIGYSYQAFRSHPMMVLYPVFALSFAILSFHTLADGIRKHHERKWGISL</sequence>
<feature type="transmembrane region" description="Helical" evidence="6">
    <location>
        <begin position="142"/>
        <end position="164"/>
    </location>
</feature>
<dbReference type="GO" id="GO:0005886">
    <property type="term" value="C:plasma membrane"/>
    <property type="evidence" value="ECO:0007669"/>
    <property type="project" value="UniProtKB-SubCell"/>
</dbReference>
<comment type="subcellular location">
    <subcellularLocation>
        <location evidence="6">Cell membrane</location>
        <topology evidence="6">Multi-pass membrane protein</topology>
    </subcellularLocation>
    <subcellularLocation>
        <location evidence="1">Membrane</location>
        <topology evidence="1">Multi-pass membrane protein</topology>
    </subcellularLocation>
</comment>
<evidence type="ECO:0000256" key="5">
    <source>
        <dbReference type="ARBA" id="ARBA00023136"/>
    </source>
</evidence>
<keyword evidence="2 6" id="KW-0813">Transport</keyword>
<dbReference type="EMBL" id="QGGL01000013">
    <property type="protein sequence ID" value="PWK09585.1"/>
    <property type="molecule type" value="Genomic_DNA"/>
</dbReference>
<feature type="domain" description="ABC transmembrane type-1" evidence="7">
    <location>
        <begin position="74"/>
        <end position="276"/>
    </location>
</feature>
<dbReference type="AlphaFoldDB" id="A0A316D716"/>
<keyword evidence="4 6" id="KW-1133">Transmembrane helix</keyword>
<evidence type="ECO:0000313" key="8">
    <source>
        <dbReference type="EMBL" id="PWK09585.1"/>
    </source>
</evidence>
<dbReference type="Proteomes" id="UP000245634">
    <property type="component" value="Unassembled WGS sequence"/>
</dbReference>
<dbReference type="InterPro" id="IPR000515">
    <property type="entry name" value="MetI-like"/>
</dbReference>
<dbReference type="Pfam" id="PF00528">
    <property type="entry name" value="BPD_transp_1"/>
    <property type="match status" value="1"/>
</dbReference>
<name>A0A316D716_9BACL</name>
<gene>
    <name evidence="8" type="ORF">C7459_11319</name>
</gene>
<accession>A0A316D716</accession>
<dbReference type="Gene3D" id="1.10.3720.10">
    <property type="entry name" value="MetI-like"/>
    <property type="match status" value="1"/>
</dbReference>
<evidence type="ECO:0000256" key="4">
    <source>
        <dbReference type="ARBA" id="ARBA00022989"/>
    </source>
</evidence>
<reference evidence="8 9" key="1">
    <citation type="submission" date="2018-05" db="EMBL/GenBank/DDBJ databases">
        <title>Genomic Encyclopedia of Type Strains, Phase IV (KMG-IV): sequencing the most valuable type-strain genomes for metagenomic binning, comparative biology and taxonomic classification.</title>
        <authorList>
            <person name="Goeker M."/>
        </authorList>
    </citation>
    <scope>NUCLEOTIDE SEQUENCE [LARGE SCALE GENOMIC DNA]</scope>
    <source>
        <strain evidence="8 9">DSM 18773</strain>
    </source>
</reference>
<feature type="transmembrane region" description="Helical" evidence="6">
    <location>
        <begin position="199"/>
        <end position="218"/>
    </location>
</feature>
<keyword evidence="5 6" id="KW-0472">Membrane</keyword>
<evidence type="ECO:0000259" key="7">
    <source>
        <dbReference type="PROSITE" id="PS50928"/>
    </source>
</evidence>
<dbReference type="PROSITE" id="PS50928">
    <property type="entry name" value="ABC_TM1"/>
    <property type="match status" value="1"/>
</dbReference>
<protein>
    <submittedName>
        <fullName evidence="8">ABC-type dipeptide/oligopeptide/nickel transport system permease subunit</fullName>
    </submittedName>
</protein>
<comment type="caution">
    <text evidence="8">The sequence shown here is derived from an EMBL/GenBank/DDBJ whole genome shotgun (WGS) entry which is preliminary data.</text>
</comment>
<evidence type="ECO:0000256" key="6">
    <source>
        <dbReference type="RuleBase" id="RU363032"/>
    </source>
</evidence>
<feature type="transmembrane region" description="Helical" evidence="6">
    <location>
        <begin position="76"/>
        <end position="101"/>
    </location>
</feature>
<comment type="similarity">
    <text evidence="6">Belongs to the binding-protein-dependent transport system permease family.</text>
</comment>
<organism evidence="8 9">
    <name type="scientific">Tumebacillus permanentifrigoris</name>
    <dbReference type="NCBI Taxonomy" id="378543"/>
    <lineage>
        <taxon>Bacteria</taxon>
        <taxon>Bacillati</taxon>
        <taxon>Bacillota</taxon>
        <taxon>Bacilli</taxon>
        <taxon>Bacillales</taxon>
        <taxon>Alicyclobacillaceae</taxon>
        <taxon>Tumebacillus</taxon>
    </lineage>
</organism>
<evidence type="ECO:0000313" key="9">
    <source>
        <dbReference type="Proteomes" id="UP000245634"/>
    </source>
</evidence>
<dbReference type="SUPFAM" id="SSF161098">
    <property type="entry name" value="MetI-like"/>
    <property type="match status" value="1"/>
</dbReference>
<dbReference type="GO" id="GO:0055085">
    <property type="term" value="P:transmembrane transport"/>
    <property type="evidence" value="ECO:0007669"/>
    <property type="project" value="InterPro"/>
</dbReference>
<feature type="transmembrane region" description="Helical" evidence="6">
    <location>
        <begin position="113"/>
        <end position="136"/>
    </location>
</feature>
<dbReference type="PANTHER" id="PTHR43839:SF3">
    <property type="entry name" value="OLIGOPEPTIDE ABC TRANSPORTER, PERMEASE PROTEIN"/>
    <property type="match status" value="1"/>
</dbReference>
<evidence type="ECO:0000256" key="2">
    <source>
        <dbReference type="ARBA" id="ARBA00022448"/>
    </source>
</evidence>
<feature type="transmembrane region" description="Helical" evidence="6">
    <location>
        <begin position="264"/>
        <end position="283"/>
    </location>
</feature>
<keyword evidence="9" id="KW-1185">Reference proteome</keyword>
<keyword evidence="3 6" id="KW-0812">Transmembrane</keyword>
<dbReference type="InterPro" id="IPR035906">
    <property type="entry name" value="MetI-like_sf"/>
</dbReference>
<proteinExistence type="inferred from homology"/>
<evidence type="ECO:0000256" key="3">
    <source>
        <dbReference type="ARBA" id="ARBA00022692"/>
    </source>
</evidence>
<evidence type="ECO:0000256" key="1">
    <source>
        <dbReference type="ARBA" id="ARBA00004141"/>
    </source>
</evidence>